<reference evidence="2 4" key="1">
    <citation type="submission" date="2012-10" db="EMBL/GenBank/DDBJ databases">
        <title>Genome assembly of Amycolatopsis azurea DSM 43854.</title>
        <authorList>
            <person name="Khatri I."/>
            <person name="Kaur I."/>
            <person name="Subramanian S."/>
            <person name="Mayilraj S."/>
        </authorList>
    </citation>
    <scope>NUCLEOTIDE SEQUENCE [LARGE SCALE GENOMIC DNA]</scope>
    <source>
        <strain evidence="2 4">DSM 43854</strain>
    </source>
</reference>
<evidence type="ECO:0000313" key="2">
    <source>
        <dbReference type="EMBL" id="EMD29632.1"/>
    </source>
</evidence>
<feature type="region of interest" description="Disordered" evidence="1">
    <location>
        <begin position="32"/>
        <end position="77"/>
    </location>
</feature>
<evidence type="ECO:0000313" key="3">
    <source>
        <dbReference type="EMBL" id="OOC07548.1"/>
    </source>
</evidence>
<dbReference type="EMBL" id="MUXN01000004">
    <property type="protein sequence ID" value="OOC07548.1"/>
    <property type="molecule type" value="Genomic_DNA"/>
</dbReference>
<dbReference type="Proteomes" id="UP000014137">
    <property type="component" value="Unassembled WGS sequence"/>
</dbReference>
<name>M2QUG8_9PSEU</name>
<protein>
    <submittedName>
        <fullName evidence="2">Uncharacterized protein</fullName>
    </submittedName>
</protein>
<keyword evidence="5" id="KW-1185">Reference proteome</keyword>
<sequence length="101" mass="10407">MPQCEMPAGTLPALNAASTDNVLIAKAISNGIGNENLVTNPRNSTSPGSAAPKQCSSFSDVSRDSPHETSPHAWADQQHERLSTAFVKPAGSSSAQTASTT</sequence>
<dbReference type="Proteomes" id="UP000188551">
    <property type="component" value="Unassembled WGS sequence"/>
</dbReference>
<gene>
    <name evidence="3" type="ORF">B0293_07725</name>
    <name evidence="2" type="ORF">C791_2991</name>
</gene>
<dbReference type="AlphaFoldDB" id="M2QUG8"/>
<evidence type="ECO:0000256" key="1">
    <source>
        <dbReference type="SAM" id="MobiDB-lite"/>
    </source>
</evidence>
<reference evidence="3 5" key="2">
    <citation type="submission" date="2017-02" db="EMBL/GenBank/DDBJ databases">
        <title>Amycolatopsis azurea DSM 43854 draft genome.</title>
        <authorList>
            <person name="Mayilraj S."/>
        </authorList>
    </citation>
    <scope>NUCLEOTIDE SEQUENCE [LARGE SCALE GENOMIC DNA]</scope>
    <source>
        <strain evidence="3 5">DSM 43854</strain>
    </source>
</reference>
<organism evidence="2 4">
    <name type="scientific">Amycolatopsis azurea DSM 43854</name>
    <dbReference type="NCBI Taxonomy" id="1238180"/>
    <lineage>
        <taxon>Bacteria</taxon>
        <taxon>Bacillati</taxon>
        <taxon>Actinomycetota</taxon>
        <taxon>Actinomycetes</taxon>
        <taxon>Pseudonocardiales</taxon>
        <taxon>Pseudonocardiaceae</taxon>
        <taxon>Amycolatopsis</taxon>
    </lineage>
</organism>
<feature type="compositionally biased region" description="Polar residues" evidence="1">
    <location>
        <begin position="32"/>
        <end position="60"/>
    </location>
</feature>
<proteinExistence type="predicted"/>
<evidence type="ECO:0000313" key="4">
    <source>
        <dbReference type="Proteomes" id="UP000014137"/>
    </source>
</evidence>
<comment type="caution">
    <text evidence="2">The sequence shown here is derived from an EMBL/GenBank/DDBJ whole genome shotgun (WGS) entry which is preliminary data.</text>
</comment>
<feature type="compositionally biased region" description="Basic and acidic residues" evidence="1">
    <location>
        <begin position="61"/>
        <end position="70"/>
    </location>
</feature>
<dbReference type="EMBL" id="ANMG01000003">
    <property type="protein sequence ID" value="EMD29632.1"/>
    <property type="molecule type" value="Genomic_DNA"/>
</dbReference>
<evidence type="ECO:0000313" key="5">
    <source>
        <dbReference type="Proteomes" id="UP000188551"/>
    </source>
</evidence>
<dbReference type="PATRIC" id="fig|1238180.3.peg.388"/>
<accession>M2QUG8</accession>